<feature type="chain" id="PRO_5035465412" evidence="4">
    <location>
        <begin position="26"/>
        <end position="407"/>
    </location>
</feature>
<gene>
    <name evidence="7" type="primary">SLIT3</name>
    <name evidence="7" type="ORF">BLAG_LOCUS12633</name>
</gene>
<evidence type="ECO:0000256" key="3">
    <source>
        <dbReference type="ARBA" id="ARBA00022737"/>
    </source>
</evidence>
<dbReference type="GO" id="GO:0098552">
    <property type="term" value="C:side of membrane"/>
    <property type="evidence" value="ECO:0007669"/>
    <property type="project" value="UniProtKB-KW"/>
</dbReference>
<keyword evidence="2 4" id="KW-0732">Signal</keyword>
<dbReference type="FunFam" id="3.80.10.10:FF:001360">
    <property type="entry name" value="Uncharacterized protein"/>
    <property type="match status" value="1"/>
</dbReference>
<evidence type="ECO:0000259" key="5">
    <source>
        <dbReference type="SMART" id="SM00013"/>
    </source>
</evidence>
<dbReference type="GO" id="GO:0043204">
    <property type="term" value="C:perikaryon"/>
    <property type="evidence" value="ECO:0007669"/>
    <property type="project" value="UniProtKB-SubCell"/>
</dbReference>
<accession>A0A8J9ZDI4</accession>
<organism evidence="7 8">
    <name type="scientific">Branchiostoma lanceolatum</name>
    <name type="common">Common lancelet</name>
    <name type="synonym">Amphioxus lanceolatum</name>
    <dbReference type="NCBI Taxonomy" id="7740"/>
    <lineage>
        <taxon>Eukaryota</taxon>
        <taxon>Metazoa</taxon>
        <taxon>Chordata</taxon>
        <taxon>Cephalochordata</taxon>
        <taxon>Leptocardii</taxon>
        <taxon>Amphioxiformes</taxon>
        <taxon>Branchiostomatidae</taxon>
        <taxon>Branchiostoma</taxon>
    </lineage>
</organism>
<dbReference type="Pfam" id="PF01462">
    <property type="entry name" value="LRRNT"/>
    <property type="match status" value="1"/>
</dbReference>
<name>A0A8J9ZDI4_BRALA</name>
<dbReference type="GO" id="GO:0042995">
    <property type="term" value="C:cell projection"/>
    <property type="evidence" value="ECO:0007669"/>
    <property type="project" value="UniProtKB-SubCell"/>
</dbReference>
<evidence type="ECO:0000313" key="8">
    <source>
        <dbReference type="Proteomes" id="UP000838412"/>
    </source>
</evidence>
<dbReference type="SUPFAM" id="SSF52058">
    <property type="entry name" value="L domain-like"/>
    <property type="match status" value="1"/>
</dbReference>
<evidence type="ECO:0000256" key="1">
    <source>
        <dbReference type="ARBA" id="ARBA00022614"/>
    </source>
</evidence>
<dbReference type="SMART" id="SM00013">
    <property type="entry name" value="LRRNT"/>
    <property type="match status" value="1"/>
</dbReference>
<dbReference type="InterPro" id="IPR032675">
    <property type="entry name" value="LRR_dom_sf"/>
</dbReference>
<sequence length="407" mass="44517">MASVGAVAVLVCGLVCVAVVAVSQSDCPRPCHCWKGTTQVYCNRLDLSSVPADLPTDAEVLDLRYNAITTVSRHDFAGLHSLRSVDLSLNQLKITGIQPGAFDDAASLRTLDLSQNKNFNVLPPNLPPQVTHLFFVSNKVVHITAKSLVNLTELVYINFSSNQVSIIDSDAFANQQKLEELHVESNNLTYIQPSALKPASALKTANFKNNHLTHVPLDLPVSLNNLDFTANQIRHLPSKVFSNLTDLQTLVLFQQPSLVTISDGAFLGLGKLQVLDLTSTGIDRITGSTFTGLGGVWKLFLSCTRVSSLPAGAFQETKNLTTLYLDGNLLTTLEPAVLDTRILPRLSNVVLSGNPWTCDCHLRWLKEHIDNNNTAPTVETPDIMTCEQPPSLKGRFWRTLTSDDFVC</sequence>
<dbReference type="Gene3D" id="3.80.10.10">
    <property type="entry name" value="Ribonuclease Inhibitor"/>
    <property type="match status" value="3"/>
</dbReference>
<dbReference type="SMART" id="SM00082">
    <property type="entry name" value="LRRCT"/>
    <property type="match status" value="1"/>
</dbReference>
<proteinExistence type="predicted"/>
<keyword evidence="8" id="KW-1185">Reference proteome</keyword>
<dbReference type="Pfam" id="PF00560">
    <property type="entry name" value="LRR_1"/>
    <property type="match status" value="1"/>
</dbReference>
<feature type="domain" description="LRRNT" evidence="5">
    <location>
        <begin position="26"/>
        <end position="60"/>
    </location>
</feature>
<dbReference type="InterPro" id="IPR003591">
    <property type="entry name" value="Leu-rich_rpt_typical-subtyp"/>
</dbReference>
<dbReference type="GO" id="GO:0005886">
    <property type="term" value="C:plasma membrane"/>
    <property type="evidence" value="ECO:0007669"/>
    <property type="project" value="UniProtKB-SubCell"/>
</dbReference>
<evidence type="ECO:0000313" key="7">
    <source>
        <dbReference type="EMBL" id="CAH1252597.1"/>
    </source>
</evidence>
<evidence type="ECO:0000256" key="2">
    <source>
        <dbReference type="ARBA" id="ARBA00022729"/>
    </source>
</evidence>
<keyword evidence="1" id="KW-0433">Leucine-rich repeat</keyword>
<dbReference type="OrthoDB" id="2013775at2759"/>
<evidence type="ECO:0000259" key="6">
    <source>
        <dbReference type="SMART" id="SM00082"/>
    </source>
</evidence>
<dbReference type="GO" id="GO:0045121">
    <property type="term" value="C:membrane raft"/>
    <property type="evidence" value="ECO:0007669"/>
    <property type="project" value="UniProtKB-SubCell"/>
</dbReference>
<dbReference type="EMBL" id="OV696687">
    <property type="protein sequence ID" value="CAH1252597.1"/>
    <property type="molecule type" value="Genomic_DNA"/>
</dbReference>
<dbReference type="InterPro" id="IPR050541">
    <property type="entry name" value="LRR_TM_domain-containing"/>
</dbReference>
<dbReference type="SMART" id="SM00369">
    <property type="entry name" value="LRR_TYP"/>
    <property type="match status" value="9"/>
</dbReference>
<dbReference type="Pfam" id="PF13855">
    <property type="entry name" value="LRR_8"/>
    <property type="match status" value="4"/>
</dbReference>
<feature type="signal peptide" evidence="4">
    <location>
        <begin position="1"/>
        <end position="25"/>
    </location>
</feature>
<dbReference type="InterPro" id="IPR001611">
    <property type="entry name" value="Leu-rich_rpt"/>
</dbReference>
<dbReference type="PANTHER" id="PTHR24369">
    <property type="entry name" value="ANTIGEN BSP, PUTATIVE-RELATED"/>
    <property type="match status" value="1"/>
</dbReference>
<protein>
    <submittedName>
        <fullName evidence="7">SLIT3 protein</fullName>
    </submittedName>
</protein>
<dbReference type="Proteomes" id="UP000838412">
    <property type="component" value="Chromosome 2"/>
</dbReference>
<feature type="domain" description="LRRCT" evidence="6">
    <location>
        <begin position="354"/>
        <end position="407"/>
    </location>
</feature>
<dbReference type="PANTHER" id="PTHR24369:SF210">
    <property type="entry name" value="CHAOPTIN-RELATED"/>
    <property type="match status" value="1"/>
</dbReference>
<keyword evidence="3" id="KW-0677">Repeat</keyword>
<dbReference type="InterPro" id="IPR000372">
    <property type="entry name" value="LRRNT"/>
</dbReference>
<reference evidence="7" key="1">
    <citation type="submission" date="2022-01" db="EMBL/GenBank/DDBJ databases">
        <authorList>
            <person name="Braso-Vives M."/>
        </authorList>
    </citation>
    <scope>NUCLEOTIDE SEQUENCE</scope>
</reference>
<dbReference type="AlphaFoldDB" id="A0A8J9ZDI4"/>
<dbReference type="InterPro" id="IPR000483">
    <property type="entry name" value="Cys-rich_flank_reg_C"/>
</dbReference>
<evidence type="ECO:0000256" key="4">
    <source>
        <dbReference type="SAM" id="SignalP"/>
    </source>
</evidence>